<dbReference type="Gene3D" id="3.20.20.80">
    <property type="entry name" value="Glycosidases"/>
    <property type="match status" value="2"/>
</dbReference>
<dbReference type="Gene3D" id="1.50.10.10">
    <property type="match status" value="1"/>
</dbReference>
<dbReference type="GO" id="GO:0005978">
    <property type="term" value="P:glycogen biosynthetic process"/>
    <property type="evidence" value="ECO:0007669"/>
    <property type="project" value="UniProtKB-KW"/>
</dbReference>
<feature type="compositionally biased region" description="Basic and acidic residues" evidence="17">
    <location>
        <begin position="245"/>
        <end position="258"/>
    </location>
</feature>
<dbReference type="Pfam" id="PF14699">
    <property type="entry name" value="hGDE_N"/>
    <property type="match status" value="1"/>
</dbReference>
<dbReference type="GO" id="GO:0005737">
    <property type="term" value="C:cytoplasm"/>
    <property type="evidence" value="ECO:0007669"/>
    <property type="project" value="UniProtKB-SubCell"/>
</dbReference>
<evidence type="ECO:0000256" key="16">
    <source>
        <dbReference type="ARBA" id="ARBA00031477"/>
    </source>
</evidence>
<dbReference type="InterPro" id="IPR008928">
    <property type="entry name" value="6-hairpin_glycosidase_sf"/>
</dbReference>
<dbReference type="InterPro" id="IPR006421">
    <property type="entry name" value="Glycogen_debranch_met"/>
</dbReference>
<keyword evidence="10" id="KW-0808">Transferase</keyword>
<dbReference type="InterPro" id="IPR017853">
    <property type="entry name" value="GH"/>
</dbReference>
<evidence type="ECO:0000256" key="3">
    <source>
        <dbReference type="ARBA" id="ARBA00003530"/>
    </source>
</evidence>
<evidence type="ECO:0000313" key="22">
    <source>
        <dbReference type="EMBL" id="KAK5644953.1"/>
    </source>
</evidence>
<evidence type="ECO:0000256" key="1">
    <source>
        <dbReference type="ARBA" id="ARBA00000439"/>
    </source>
</evidence>
<accession>A0AAN7VDT4</accession>
<organism evidence="22 23">
    <name type="scientific">Pyrocoelia pectoralis</name>
    <dbReference type="NCBI Taxonomy" id="417401"/>
    <lineage>
        <taxon>Eukaryota</taxon>
        <taxon>Metazoa</taxon>
        <taxon>Ecdysozoa</taxon>
        <taxon>Arthropoda</taxon>
        <taxon>Hexapoda</taxon>
        <taxon>Insecta</taxon>
        <taxon>Pterygota</taxon>
        <taxon>Neoptera</taxon>
        <taxon>Endopterygota</taxon>
        <taxon>Coleoptera</taxon>
        <taxon>Polyphaga</taxon>
        <taxon>Elateriformia</taxon>
        <taxon>Elateroidea</taxon>
        <taxon>Lampyridae</taxon>
        <taxon>Lampyrinae</taxon>
        <taxon>Pyrocoelia</taxon>
    </lineage>
</organism>
<dbReference type="InterPro" id="IPR010401">
    <property type="entry name" value="AGL/Gdb1"/>
</dbReference>
<dbReference type="GO" id="GO:0005980">
    <property type="term" value="P:glycogen catabolic process"/>
    <property type="evidence" value="ECO:0007669"/>
    <property type="project" value="InterPro"/>
</dbReference>
<feature type="region of interest" description="Disordered" evidence="17">
    <location>
        <begin position="373"/>
        <end position="397"/>
    </location>
</feature>
<dbReference type="SUPFAM" id="SSF48208">
    <property type="entry name" value="Six-hairpin glycosidases"/>
    <property type="match status" value="1"/>
</dbReference>
<dbReference type="GO" id="GO:0004134">
    <property type="term" value="F:4-alpha-glucanotransferase activity"/>
    <property type="evidence" value="ECO:0007669"/>
    <property type="project" value="UniProtKB-EC"/>
</dbReference>
<feature type="region of interest" description="Disordered" evidence="17">
    <location>
        <begin position="245"/>
        <end position="304"/>
    </location>
</feature>
<feature type="region of interest" description="Disordered" evidence="17">
    <location>
        <begin position="116"/>
        <end position="200"/>
    </location>
</feature>
<feature type="region of interest" description="Disordered" evidence="17">
    <location>
        <begin position="1"/>
        <end position="93"/>
    </location>
</feature>
<feature type="compositionally biased region" description="Basic and acidic residues" evidence="17">
    <location>
        <begin position="1"/>
        <end position="10"/>
    </location>
</feature>
<dbReference type="SUPFAM" id="SSF51445">
    <property type="entry name" value="(Trans)glycosidases"/>
    <property type="match status" value="1"/>
</dbReference>
<proteinExistence type="inferred from homology"/>
<dbReference type="Proteomes" id="UP001329430">
    <property type="component" value="Chromosome 4"/>
</dbReference>
<keyword evidence="9" id="KW-0328">Glycosyltransferase</keyword>
<dbReference type="FunFam" id="3.20.20.80:FF:000070">
    <property type="entry name" value="GDB1p Glycogen debranching enzyme"/>
    <property type="match status" value="1"/>
</dbReference>
<feature type="compositionally biased region" description="Low complexity" evidence="17">
    <location>
        <begin position="12"/>
        <end position="22"/>
    </location>
</feature>
<dbReference type="InterPro" id="IPR012341">
    <property type="entry name" value="6hp_glycosidase-like_sf"/>
</dbReference>
<dbReference type="Pfam" id="PF06202">
    <property type="entry name" value="GDE_C"/>
    <property type="match status" value="1"/>
</dbReference>
<dbReference type="Pfam" id="PF14702">
    <property type="entry name" value="hGDE_central"/>
    <property type="match status" value="1"/>
</dbReference>
<feature type="domain" description="Glycogen debranching enzyme central" evidence="21">
    <location>
        <begin position="1459"/>
        <end position="1732"/>
    </location>
</feature>
<dbReference type="InterPro" id="IPR029436">
    <property type="entry name" value="AGL_euk_N"/>
</dbReference>
<evidence type="ECO:0000256" key="8">
    <source>
        <dbReference type="ARBA" id="ARBA00022490"/>
    </source>
</evidence>
<name>A0AAN7VDT4_9COLE</name>
<protein>
    <recommendedName>
        <fullName evidence="7">Glycogen debranching enzyme</fullName>
        <ecNumber evidence="5">2.4.1.25</ecNumber>
        <ecNumber evidence="6">3.2.1.33</ecNumber>
    </recommendedName>
    <alternativeName>
        <fullName evidence="16">Glycogen debrancher</fullName>
    </alternativeName>
</protein>
<evidence type="ECO:0000256" key="17">
    <source>
        <dbReference type="SAM" id="MobiDB-lite"/>
    </source>
</evidence>
<reference evidence="22 23" key="1">
    <citation type="journal article" date="2024" name="Insects">
        <title>An Improved Chromosome-Level Genome Assembly of the Firefly Pyrocoelia pectoralis.</title>
        <authorList>
            <person name="Fu X."/>
            <person name="Meyer-Rochow V.B."/>
            <person name="Ballantyne L."/>
            <person name="Zhu X."/>
        </authorList>
    </citation>
    <scope>NUCLEOTIDE SEQUENCE [LARGE SCALE GENOMIC DNA]</scope>
    <source>
        <strain evidence="22">XCY_ONT2</strain>
    </source>
</reference>
<dbReference type="PANTHER" id="PTHR10569">
    <property type="entry name" value="GLYCOGEN DEBRANCHING ENZYME"/>
    <property type="match status" value="1"/>
</dbReference>
<feature type="compositionally biased region" description="Basic and acidic residues" evidence="17">
    <location>
        <begin position="136"/>
        <end position="185"/>
    </location>
</feature>
<evidence type="ECO:0000259" key="18">
    <source>
        <dbReference type="Pfam" id="PF06202"/>
    </source>
</evidence>
<comment type="subcellular location">
    <subcellularLocation>
        <location evidence="4">Cytoplasm</location>
    </subcellularLocation>
</comment>
<comment type="function">
    <text evidence="3">Multifunctional enzyme acting as 1,4-alpha-D-glucan:1,4-alpha-D-glucan 4-alpha-D-glycosyltransferase and amylo-1,6-glucosidase in glycogen degradation.</text>
</comment>
<dbReference type="EC" id="2.4.1.25" evidence="5"/>
<dbReference type="NCBIfam" id="TIGR01531">
    <property type="entry name" value="glyc_debranch"/>
    <property type="match status" value="1"/>
</dbReference>
<dbReference type="PANTHER" id="PTHR10569:SF2">
    <property type="entry name" value="GLYCOGEN DEBRANCHING ENZYME"/>
    <property type="match status" value="1"/>
</dbReference>
<keyword evidence="11" id="KW-0378">Hydrolase</keyword>
<gene>
    <name evidence="22" type="ORF">RI129_006253</name>
</gene>
<keyword evidence="12" id="KW-0320">Glycogen biosynthesis</keyword>
<evidence type="ECO:0000256" key="6">
    <source>
        <dbReference type="ARBA" id="ARBA00012778"/>
    </source>
</evidence>
<feature type="domain" description="Glycogen debranching enzyme C-terminal" evidence="18">
    <location>
        <begin position="1835"/>
        <end position="2282"/>
    </location>
</feature>
<dbReference type="InterPro" id="IPR032792">
    <property type="entry name" value="AGL_glucanoTrfase"/>
</dbReference>
<evidence type="ECO:0000256" key="4">
    <source>
        <dbReference type="ARBA" id="ARBA00004496"/>
    </source>
</evidence>
<evidence type="ECO:0000256" key="2">
    <source>
        <dbReference type="ARBA" id="ARBA00000927"/>
    </source>
</evidence>
<evidence type="ECO:0000256" key="10">
    <source>
        <dbReference type="ARBA" id="ARBA00022679"/>
    </source>
</evidence>
<dbReference type="InterPro" id="IPR032790">
    <property type="entry name" value="GDE_C"/>
</dbReference>
<dbReference type="Pfam" id="PF14701">
    <property type="entry name" value="hDGE_amylase"/>
    <property type="match status" value="1"/>
</dbReference>
<evidence type="ECO:0000259" key="20">
    <source>
        <dbReference type="Pfam" id="PF14701"/>
    </source>
</evidence>
<evidence type="ECO:0000256" key="12">
    <source>
        <dbReference type="ARBA" id="ARBA00023056"/>
    </source>
</evidence>
<evidence type="ECO:0000313" key="23">
    <source>
        <dbReference type="Proteomes" id="UP001329430"/>
    </source>
</evidence>
<dbReference type="EC" id="3.2.1.33" evidence="6"/>
<feature type="compositionally biased region" description="Basic residues" evidence="17">
    <location>
        <begin position="23"/>
        <end position="37"/>
    </location>
</feature>
<keyword evidence="13" id="KW-0511">Multifunctional enzyme</keyword>
<evidence type="ECO:0000256" key="9">
    <source>
        <dbReference type="ARBA" id="ARBA00022676"/>
    </source>
</evidence>
<comment type="caution">
    <text evidence="22">The sequence shown here is derived from an EMBL/GenBank/DDBJ whole genome shotgun (WGS) entry which is preliminary data.</text>
</comment>
<feature type="compositionally biased region" description="Polar residues" evidence="17">
    <location>
        <begin position="274"/>
        <end position="291"/>
    </location>
</feature>
<feature type="domain" description="Eukaryotic glycogen debranching enzyme N-terminal" evidence="19">
    <location>
        <begin position="780"/>
        <end position="874"/>
    </location>
</feature>
<dbReference type="EMBL" id="JAVRBK010000004">
    <property type="protein sequence ID" value="KAK5644953.1"/>
    <property type="molecule type" value="Genomic_DNA"/>
</dbReference>
<evidence type="ECO:0000256" key="5">
    <source>
        <dbReference type="ARBA" id="ARBA00012560"/>
    </source>
</evidence>
<sequence length="2299" mass="262746">MIFHRQKIEKATSVSSSPNKSVKNTKHKDNKKSKKKPGTSQRSQKGKLDVNILVDKQIQIEPKREPETVITKTTKSKNKKPHSPIDSLDSKKVKVETKVKIEKVIEGQKPITVQKDVNNEYKEKQIKENKVKRKQQKDNTETTHKTDLQNKEITKPLKIKDQRENKQKTEKVIKDGTHKEVDASENRLINTTQQHTNKETVKKIENKKETKLKITTNTEQKEKTINKENLSRVETETAVKSEKVVTSKKAQKEDKVQVVDRPPVIPKTQKTERNTVTVKLASQNTQEENTPNIDKKAQQKKQNINKESNVNILITTEKVKEQGKVNTAERRVASQKVQKENENKIAADAVNVESDINLSEKKESRKSINVNLSQKQDRKKDKDTILDNNKTSQKIKKDKKSEHIVDVVSQQQIQQREKLGKSLQKVQEIDTVETHKTSVNIPKETVNKYIDDGNVISQKKDQSSTNSGKIDIDICEKVNKETNKTISVTSRFTHKEDQVVDVDKEITTKNIRVTPWNIQKESEHFQREDKNKIAQQDIQEGKNKAEIDTTLHASQDINQTTNVSEHIEGDTSITVSYNIEEEQNILKDQIVSHSTTLHTDSNKAQCDTFSDTSVGDTPNVNQNQIVEHIEDNKSESDTLNDPQNQIIIEHIEEDKSETLNDHQNQIVEHIEENKSESDTLNDHQNQIIIKHIEDDKSEGVINAIKKIEEHSIILSQKTVSDTDPHTFPERPKDLEKDSTKFNSEETYSKMKEITHVRVLTLNDGEHTNSTLYRIENEWTLQFRLGPSLFGRKVALYCNYPSIKDGKNSEFNRNRYFLVPFKQDEGCSYADDTALFAEISVQLAGSFHYYFVYENATEPCPQGSGYFLVDPVLSFQNENLPLNCIQCQTVQAKCLGPFSTWENKLKVAKESGYNMIHFTPIQELGKSNSSYSLSAQLKLNPSFNDNSKKITFADIENFTQKMRTEWKVLSICDIVLNHTANETDWLQEHPESTYNCLNCPYMRPAYLLDVALHQFSLNVEKGVYETEGIPPEVCTEDHINAIRYVLFTKVLPEIKLQEMYICNVSKLVSEFLDLARKNPSAPQIRIPDREIKLIRDPLYRRLSATVDMELALELYNVYRCDVFDEDTRLKRCGEEFKYKLDQLNKDVIEHLNKNLNAAVENCIAGIRYDRVQADGPKIVDISIDNPLSFRYFTDYGNPKSIEEFEEIMYGPNSKYLMAHNGWVMDADPMKNFADPESDVYIRRELIAWGDSVKLRFGDKPEDSPFLWNHMKEYVELTAQIFDGVRLDNCHSTPIPVAEYLLDCARRVRPNLYVVAELFTNSDHTDNVFVNRLGITSLIREAMSAWDSHEEGRLVYRYGGEPVGAFFQPHFRPLMPSVAHALFLDLTHDNPSPVEKRSVFDLLPSSALVNMACCASGSNRGYDELVNHHIHVVNEKRQYTEWTNDENLAINNAKYVSYKSGIISAKRALNDLHYKLGEENFSQVYVDQVDKDIVTVTRHCPDTHQSVILVAFTAFNHPNVHEEISQRPIKPLVVEGNVDEIIFEATLSHNGIRRGGLKYSSPQWFVKDDEWINGLSEYEVDIKQHIQIENSGVFEVGQSNNSNVTQLNFKHFKPGSVVAIRVSLQKHVEDSICKLRELLLSFSKKSTTDLQKIVGQLDLNSLNRALYRCDKEEQDEGKGFGAYNIPKFGSLVYCGLQGFMSLLSTIRPSNDLGHPMCGNLRDGNWMIDYMIQRLQIEDSTKELGQWMENNFVYLKNIPRYLVPSYFDFLVTGVYILLLDQCYALMSNFVKHGSTFVRALSLGSVQLAGVINSASLPILSPNLLPPKPLLRNVNGKMVQSCVTLSAGLPHFSTGYMRSWGRDTFIALRGLFILTGRYEDARYHILGYAACLRHGLIPNLLDGGKNSRFNCRDAVWWWLYCIKCYVEEAPNGVTILSDKVSRIFPSDDSPPLGAGVEDQVLYEVIQESLRIHFQGLQFRERNAGRKIDAHMTDNGFNNQIGVHPETGFPFGGNEANCGTWMDKMGSSDKAGNRGKPATPRDGSAVELVGLAMAVISWLDKLYVQKVYPYQGVQRTSKNGTIISWTFKAWAEKIQNSFERHFWIDLNQTDDETRSDLVNKRGIYKDCYGASQEWTDFQLRCNFPITMVVAPELFNTKHAWVALQKAEKYLLGPLGMKTLDPEDWAYCGDYNNADDSNTFKTAHGLNYHQGPEWVWPIGFFLRARLHFAEQNDELARTVASTKVILSKHFTELQASVWRGLPELTNSNGAYCRDSCRTQAWSMSCILEVLHDLQRIESKQKLSKN</sequence>
<evidence type="ECO:0000259" key="19">
    <source>
        <dbReference type="Pfam" id="PF14699"/>
    </source>
</evidence>
<dbReference type="FunFam" id="3.20.20.80:FF:000206">
    <property type="entry name" value="Amylo-alpha-1, 6-glucosidase, 4-alpha-glucanotransferase b"/>
    <property type="match status" value="1"/>
</dbReference>
<evidence type="ECO:0000256" key="13">
    <source>
        <dbReference type="ARBA" id="ARBA00023268"/>
    </source>
</evidence>
<feature type="compositionally biased region" description="Basic and acidic residues" evidence="17">
    <location>
        <begin position="720"/>
        <end position="739"/>
    </location>
</feature>
<comment type="catalytic activity">
    <reaction evidence="2">
        <text>Hydrolysis of (1-&gt;6)-alpha-D-glucosidic branch linkages in glycogen phosphorylase limit dextrin.</text>
        <dbReference type="EC" id="3.2.1.33"/>
    </reaction>
</comment>
<feature type="compositionally biased region" description="Basic and acidic residues" evidence="17">
    <location>
        <begin position="117"/>
        <end position="129"/>
    </location>
</feature>
<feature type="domain" description="Glycogen debranching enzyme glucanotransferase" evidence="20">
    <location>
        <begin position="878"/>
        <end position="1311"/>
    </location>
</feature>
<feature type="region of interest" description="Disordered" evidence="17">
    <location>
        <begin position="719"/>
        <end position="739"/>
    </location>
</feature>
<dbReference type="FunFam" id="1.50.10.10:FF:000039">
    <property type="entry name" value="Glycogen debranching enzyme Gdb1, putative"/>
    <property type="match status" value="1"/>
</dbReference>
<keyword evidence="14" id="KW-0326">Glycosidase</keyword>
<evidence type="ECO:0000256" key="14">
    <source>
        <dbReference type="ARBA" id="ARBA00023295"/>
    </source>
</evidence>
<evidence type="ECO:0000256" key="11">
    <source>
        <dbReference type="ARBA" id="ARBA00022801"/>
    </source>
</evidence>
<keyword evidence="8" id="KW-0963">Cytoplasm</keyword>
<evidence type="ECO:0000256" key="7">
    <source>
        <dbReference type="ARBA" id="ARBA00020723"/>
    </source>
</evidence>
<keyword evidence="23" id="KW-1185">Reference proteome</keyword>
<dbReference type="CDD" id="cd11327">
    <property type="entry name" value="AmyAc_Glg_debranch_2"/>
    <property type="match status" value="1"/>
</dbReference>
<dbReference type="InterPro" id="IPR032788">
    <property type="entry name" value="AGL_central"/>
</dbReference>
<dbReference type="GO" id="GO:0004135">
    <property type="term" value="F:amylo-alpha-1,6-glucosidase activity"/>
    <property type="evidence" value="ECO:0007669"/>
    <property type="project" value="UniProtKB-EC"/>
</dbReference>
<evidence type="ECO:0000259" key="21">
    <source>
        <dbReference type="Pfam" id="PF14702"/>
    </source>
</evidence>
<comment type="catalytic activity">
    <reaction evidence="1">
        <text>Transfers a segment of a (1-&gt;4)-alpha-D-glucan to a new position in an acceptor, which may be glucose or a (1-&gt;4)-alpha-D-glucan.</text>
        <dbReference type="EC" id="2.4.1.25"/>
    </reaction>
</comment>
<comment type="similarity">
    <text evidence="15">Belongs to the glycogen debranching enzyme family.</text>
</comment>
<evidence type="ECO:0000256" key="15">
    <source>
        <dbReference type="ARBA" id="ARBA00025780"/>
    </source>
</evidence>
<feature type="compositionally biased region" description="Basic and acidic residues" evidence="17">
    <location>
        <begin position="375"/>
        <end position="385"/>
    </location>
</feature>